<feature type="compositionally biased region" description="Basic and acidic residues" evidence="1">
    <location>
        <begin position="87"/>
        <end position="98"/>
    </location>
</feature>
<sequence>MVEWFCKVCQILRLKFCSRVVGWQNIMRDLNMTYYLDYFNLLFSNSFLQYSDFGNLFKNGLWLRLWLHCLYFPKITTKQETSAANEVKIETDKQSKIE</sequence>
<dbReference type="EMBL" id="JAYWIO010000007">
    <property type="protein sequence ID" value="KAK7252952.1"/>
    <property type="molecule type" value="Genomic_DNA"/>
</dbReference>
<name>A0AAN9HV31_CROPI</name>
<dbReference type="AlphaFoldDB" id="A0AAN9HV31"/>
<keyword evidence="3" id="KW-1185">Reference proteome</keyword>
<evidence type="ECO:0000313" key="2">
    <source>
        <dbReference type="EMBL" id="KAK7252952.1"/>
    </source>
</evidence>
<proteinExistence type="predicted"/>
<evidence type="ECO:0000313" key="3">
    <source>
        <dbReference type="Proteomes" id="UP001372338"/>
    </source>
</evidence>
<organism evidence="2 3">
    <name type="scientific">Crotalaria pallida</name>
    <name type="common">Smooth rattlebox</name>
    <name type="synonym">Crotalaria striata</name>
    <dbReference type="NCBI Taxonomy" id="3830"/>
    <lineage>
        <taxon>Eukaryota</taxon>
        <taxon>Viridiplantae</taxon>
        <taxon>Streptophyta</taxon>
        <taxon>Embryophyta</taxon>
        <taxon>Tracheophyta</taxon>
        <taxon>Spermatophyta</taxon>
        <taxon>Magnoliopsida</taxon>
        <taxon>eudicotyledons</taxon>
        <taxon>Gunneridae</taxon>
        <taxon>Pentapetalae</taxon>
        <taxon>rosids</taxon>
        <taxon>fabids</taxon>
        <taxon>Fabales</taxon>
        <taxon>Fabaceae</taxon>
        <taxon>Papilionoideae</taxon>
        <taxon>50 kb inversion clade</taxon>
        <taxon>genistoids sensu lato</taxon>
        <taxon>core genistoids</taxon>
        <taxon>Crotalarieae</taxon>
        <taxon>Crotalaria</taxon>
    </lineage>
</organism>
<gene>
    <name evidence="2" type="ORF">RIF29_37274</name>
</gene>
<protein>
    <submittedName>
        <fullName evidence="2">Uncharacterized protein</fullName>
    </submittedName>
</protein>
<feature type="region of interest" description="Disordered" evidence="1">
    <location>
        <begin position="79"/>
        <end position="98"/>
    </location>
</feature>
<dbReference type="Proteomes" id="UP001372338">
    <property type="component" value="Unassembled WGS sequence"/>
</dbReference>
<accession>A0AAN9HV31</accession>
<reference evidence="2 3" key="1">
    <citation type="submission" date="2024-01" db="EMBL/GenBank/DDBJ databases">
        <title>The genomes of 5 underutilized Papilionoideae crops provide insights into root nodulation and disease resistanc.</title>
        <authorList>
            <person name="Yuan L."/>
        </authorList>
    </citation>
    <scope>NUCLEOTIDE SEQUENCE [LARGE SCALE GENOMIC DNA]</scope>
    <source>
        <strain evidence="2">ZHUSHIDOU_FW_LH</strain>
        <tissue evidence="2">Leaf</tissue>
    </source>
</reference>
<comment type="caution">
    <text evidence="2">The sequence shown here is derived from an EMBL/GenBank/DDBJ whole genome shotgun (WGS) entry which is preliminary data.</text>
</comment>
<evidence type="ECO:0000256" key="1">
    <source>
        <dbReference type="SAM" id="MobiDB-lite"/>
    </source>
</evidence>